<dbReference type="OrthoDB" id="438440at2759"/>
<organism evidence="2 3">
    <name type="scientific">Aquilegia coerulea</name>
    <name type="common">Rocky mountain columbine</name>
    <dbReference type="NCBI Taxonomy" id="218851"/>
    <lineage>
        <taxon>Eukaryota</taxon>
        <taxon>Viridiplantae</taxon>
        <taxon>Streptophyta</taxon>
        <taxon>Embryophyta</taxon>
        <taxon>Tracheophyta</taxon>
        <taxon>Spermatophyta</taxon>
        <taxon>Magnoliopsida</taxon>
        <taxon>Ranunculales</taxon>
        <taxon>Ranunculaceae</taxon>
        <taxon>Thalictroideae</taxon>
        <taxon>Aquilegia</taxon>
    </lineage>
</organism>
<dbReference type="EMBL" id="KZ305043">
    <property type="protein sequence ID" value="PIA39811.1"/>
    <property type="molecule type" value="Genomic_DNA"/>
</dbReference>
<accession>A0A2G5D8H8</accession>
<dbReference type="Proteomes" id="UP000230069">
    <property type="component" value="Unassembled WGS sequence"/>
</dbReference>
<name>A0A2G5D8H8_AQUCA</name>
<sequence>MGFSSSNDDDRYVIYRPQKLSFSHIFRALVSGKSLFDSEIIETNGICVHETKDGNVAGDKESADYGSIIAHIDERTDLSKTSSAIPMDSTVSKMNILDLSMMAAKIAYENKAYVTNVVTNHWKFHFCVLTINQTQLDLINRNNLPSFILISVYLNKKETQAFICCDRKDNARLIVVVFRGTELFNTKLFNAYDWATDVELSWMFLGKMGRVHLSFMKALGLQDERDCQKGWRKNYTGPHELAYYTIRDELKTLLLQNQGAKIIVTGHSLGGALAILFPSILALHQEVDIISSLQGVYTFGQPRVGDKDFGEYMKANLDVIAKSYYRVVFRYDIVPRIPFDDQFSQFAHFGRCVYYHSCYKGKVLKEEPSKNYFSISYMPSQYLNAWLDLFRAVFSHIILGREFKEGWISIFYRLIGLLIPGVASHSPRDYVNGARPDGSKN</sequence>
<reference evidence="2 3" key="1">
    <citation type="submission" date="2017-09" db="EMBL/GenBank/DDBJ databases">
        <title>WGS assembly of Aquilegia coerulea Goldsmith.</title>
        <authorList>
            <person name="Hodges S."/>
            <person name="Kramer E."/>
            <person name="Nordborg M."/>
            <person name="Tomkins J."/>
            <person name="Borevitz J."/>
            <person name="Derieg N."/>
            <person name="Yan J."/>
            <person name="Mihaltcheva S."/>
            <person name="Hayes R.D."/>
            <person name="Rokhsar D."/>
        </authorList>
    </citation>
    <scope>NUCLEOTIDE SEQUENCE [LARGE SCALE GENOMIC DNA]</scope>
    <source>
        <strain evidence="3">cv. Goldsmith</strain>
    </source>
</reference>
<dbReference type="InterPro" id="IPR002921">
    <property type="entry name" value="Fungal_lipase-type"/>
</dbReference>
<protein>
    <recommendedName>
        <fullName evidence="1">Fungal lipase-type domain-containing protein</fullName>
    </recommendedName>
</protein>
<dbReference type="Gene3D" id="3.40.50.1820">
    <property type="entry name" value="alpha/beta hydrolase"/>
    <property type="match status" value="1"/>
</dbReference>
<gene>
    <name evidence="2" type="ORF">AQUCO_02600341v1</name>
</gene>
<dbReference type="GO" id="GO:0004806">
    <property type="term" value="F:triacylglycerol lipase activity"/>
    <property type="evidence" value="ECO:0007669"/>
    <property type="project" value="InterPro"/>
</dbReference>
<evidence type="ECO:0000313" key="3">
    <source>
        <dbReference type="Proteomes" id="UP000230069"/>
    </source>
</evidence>
<keyword evidence="3" id="KW-1185">Reference proteome</keyword>
<evidence type="ECO:0000259" key="1">
    <source>
        <dbReference type="Pfam" id="PF01764"/>
    </source>
</evidence>
<evidence type="ECO:0000313" key="2">
    <source>
        <dbReference type="EMBL" id="PIA39811.1"/>
    </source>
</evidence>
<dbReference type="AlphaFoldDB" id="A0A2G5D8H8"/>
<dbReference type="InParanoid" id="A0A2G5D8H8"/>
<dbReference type="GO" id="GO:0006629">
    <property type="term" value="P:lipid metabolic process"/>
    <property type="evidence" value="ECO:0007669"/>
    <property type="project" value="InterPro"/>
</dbReference>
<proteinExistence type="predicted"/>
<dbReference type="SUPFAM" id="SSF53474">
    <property type="entry name" value="alpha/beta-Hydrolases"/>
    <property type="match status" value="1"/>
</dbReference>
<dbReference type="PANTHER" id="PTHR46086">
    <property type="entry name" value="ALPHA/BETA-HYDROLASES SUPERFAMILY PROTEIN"/>
    <property type="match status" value="1"/>
</dbReference>
<feature type="domain" description="Fungal lipase-type" evidence="1">
    <location>
        <begin position="175"/>
        <end position="340"/>
    </location>
</feature>
<dbReference type="PANTHER" id="PTHR46086:SF17">
    <property type="entry name" value="ALPHA_BETA-HYDROLASES SUPERFAMILY PROTEIN"/>
    <property type="match status" value="1"/>
</dbReference>
<dbReference type="InterPro" id="IPR044819">
    <property type="entry name" value="OBL-like"/>
</dbReference>
<dbReference type="InterPro" id="IPR029058">
    <property type="entry name" value="AB_hydrolase_fold"/>
</dbReference>
<dbReference type="Pfam" id="PF01764">
    <property type="entry name" value="Lipase_3"/>
    <property type="match status" value="1"/>
</dbReference>
<dbReference type="CDD" id="cd00519">
    <property type="entry name" value="Lipase_3"/>
    <property type="match status" value="1"/>
</dbReference>